<organism evidence="2 3">
    <name type="scientific">Venustampulla echinocandica</name>
    <dbReference type="NCBI Taxonomy" id="2656787"/>
    <lineage>
        <taxon>Eukaryota</taxon>
        <taxon>Fungi</taxon>
        <taxon>Dikarya</taxon>
        <taxon>Ascomycota</taxon>
        <taxon>Pezizomycotina</taxon>
        <taxon>Leotiomycetes</taxon>
        <taxon>Helotiales</taxon>
        <taxon>Pleuroascaceae</taxon>
        <taxon>Venustampulla</taxon>
    </lineage>
</organism>
<dbReference type="GeneID" id="43603332"/>
<gene>
    <name evidence="2" type="ORF">BP5553_10483</name>
</gene>
<dbReference type="AlphaFoldDB" id="A0A370T9F8"/>
<feature type="compositionally biased region" description="Polar residues" evidence="1">
    <location>
        <begin position="301"/>
        <end position="326"/>
    </location>
</feature>
<dbReference type="Proteomes" id="UP000254866">
    <property type="component" value="Unassembled WGS sequence"/>
</dbReference>
<evidence type="ECO:0000256" key="1">
    <source>
        <dbReference type="SAM" id="MobiDB-lite"/>
    </source>
</evidence>
<feature type="region of interest" description="Disordered" evidence="1">
    <location>
        <begin position="245"/>
        <end position="288"/>
    </location>
</feature>
<feature type="region of interest" description="Disordered" evidence="1">
    <location>
        <begin position="301"/>
        <end position="333"/>
    </location>
</feature>
<evidence type="ECO:0000313" key="3">
    <source>
        <dbReference type="Proteomes" id="UP000254866"/>
    </source>
</evidence>
<dbReference type="OrthoDB" id="3535753at2759"/>
<comment type="caution">
    <text evidence="2">The sequence shown here is derived from an EMBL/GenBank/DDBJ whole genome shotgun (WGS) entry which is preliminary data.</text>
</comment>
<reference evidence="2 3" key="1">
    <citation type="journal article" date="2018" name="IMA Fungus">
        <title>IMA Genome-F 9: Draft genome sequence of Annulohypoxylon stygium, Aspergillus mulundensis, Berkeleyomyces basicola (syn. Thielaviopsis basicola), Ceratocystis smalleyi, two Cercospora beticola strains, Coleophoma cylindrospora, Fusarium fracticaudum, Phialophora cf. hyalina, and Morchella septimelata.</title>
        <authorList>
            <person name="Wingfield B.D."/>
            <person name="Bills G.F."/>
            <person name="Dong Y."/>
            <person name="Huang W."/>
            <person name="Nel W.J."/>
            <person name="Swalarsk-Parry B.S."/>
            <person name="Vaghefi N."/>
            <person name="Wilken P.M."/>
            <person name="An Z."/>
            <person name="de Beer Z.W."/>
            <person name="De Vos L."/>
            <person name="Chen L."/>
            <person name="Duong T.A."/>
            <person name="Gao Y."/>
            <person name="Hammerbacher A."/>
            <person name="Kikkert J.R."/>
            <person name="Li Y."/>
            <person name="Li H."/>
            <person name="Li K."/>
            <person name="Li Q."/>
            <person name="Liu X."/>
            <person name="Ma X."/>
            <person name="Naidoo K."/>
            <person name="Pethybridge S.J."/>
            <person name="Sun J."/>
            <person name="Steenkamp E.T."/>
            <person name="van der Nest M.A."/>
            <person name="van Wyk S."/>
            <person name="Wingfield M.J."/>
            <person name="Xiong C."/>
            <person name="Yue Q."/>
            <person name="Zhang X."/>
        </authorList>
    </citation>
    <scope>NUCLEOTIDE SEQUENCE [LARGE SCALE GENOMIC DNA]</scope>
    <source>
        <strain evidence="2 3">BP 5553</strain>
    </source>
</reference>
<evidence type="ECO:0000313" key="2">
    <source>
        <dbReference type="EMBL" id="RDL30205.1"/>
    </source>
</evidence>
<protein>
    <submittedName>
        <fullName evidence="2">Uncharacterized protein</fullName>
    </submittedName>
</protein>
<proteinExistence type="predicted"/>
<sequence>MQIRATRARCDEHILSIQPSQEEVRAFKCFDIKLLSPEALWPSLLMNFIHRWMHRYGLYKAHRSNATAFTALTNAVMARAGLQANKVEETARKCNSLVRTSSQVWKQEGLLVQRGHSLGKSSVLKEVWAAYTTRFDAFETATLIDGDYPNPQVNMPTTILIFEQRGSKSPCLEVVKKPRGNSIDTSIQNPNSPVCPLSPGGVQNREFHCVSKGSNLDMVSIAHKALSTLDCIEEGGNSHLAELALLPDSSPGEGNKSNSTKSDLPGRSLPIAQLLNPPTTPPTIGSNPIQHLCELASTTDAGLQQTNSPTEDPGQSTAQRLNPSCNGSSISSRGIRGIPELPHSQRLQSIAKILVPQYHKPGGWLAVHIDTFMSQTVSQFFEWYTQAAKLRRVIIPSTLMVELLDVASESGRRIPITRAGHATFQASKSLIWRSFVYAVVSNPCLDRFRIAVTPSDAAATPQLGVKTSKRICPTPSNSPNPTALDHATVSRACQSQPLQAGPVREPTSQRVRNTFHSRFPTVAVHIQVNERGGMSDRYPESVITSKIDNVGFFAWFAEETDYGGVIGPAELRFSFKDSLPTPKDNLISRGNKAHFEYMQKDIRPMCENAVSCMPGLAEFVIIVTAPGWSAK</sequence>
<accession>A0A370T9F8</accession>
<name>A0A370T9F8_9HELO</name>
<dbReference type="RefSeq" id="XP_031864813.1">
    <property type="nucleotide sequence ID" value="XM_032019106.1"/>
</dbReference>
<dbReference type="EMBL" id="NPIC01000016">
    <property type="protein sequence ID" value="RDL30205.1"/>
    <property type="molecule type" value="Genomic_DNA"/>
</dbReference>
<keyword evidence="3" id="KW-1185">Reference proteome</keyword>